<keyword evidence="3 11" id="KW-0808">Transferase</keyword>
<evidence type="ECO:0000313" key="11">
    <source>
        <dbReference type="EMBL" id="STX51026.1"/>
    </source>
</evidence>
<evidence type="ECO:0000256" key="4">
    <source>
        <dbReference type="ARBA" id="ARBA00022741"/>
    </source>
</evidence>
<dbReference type="OrthoDB" id="5633255at2"/>
<keyword evidence="12" id="KW-1185">Reference proteome</keyword>
<comment type="catalytic activity">
    <reaction evidence="7">
        <text>L-threonyl-[protein] + ATP = O-phospho-L-threonyl-[protein] + ADP + H(+)</text>
        <dbReference type="Rhea" id="RHEA:46608"/>
        <dbReference type="Rhea" id="RHEA-COMP:11060"/>
        <dbReference type="Rhea" id="RHEA-COMP:11605"/>
        <dbReference type="ChEBI" id="CHEBI:15378"/>
        <dbReference type="ChEBI" id="CHEBI:30013"/>
        <dbReference type="ChEBI" id="CHEBI:30616"/>
        <dbReference type="ChEBI" id="CHEBI:61977"/>
        <dbReference type="ChEBI" id="CHEBI:456216"/>
        <dbReference type="EC" id="2.7.11.1"/>
    </reaction>
</comment>
<evidence type="ECO:0000256" key="9">
    <source>
        <dbReference type="PROSITE-ProRule" id="PRU10141"/>
    </source>
</evidence>
<organism evidence="11 12">
    <name type="scientific">Legionella busanensis</name>
    <dbReference type="NCBI Taxonomy" id="190655"/>
    <lineage>
        <taxon>Bacteria</taxon>
        <taxon>Pseudomonadati</taxon>
        <taxon>Pseudomonadota</taxon>
        <taxon>Gammaproteobacteria</taxon>
        <taxon>Legionellales</taxon>
        <taxon>Legionellaceae</taxon>
        <taxon>Legionella</taxon>
    </lineage>
</organism>
<evidence type="ECO:0000256" key="1">
    <source>
        <dbReference type="ARBA" id="ARBA00012513"/>
    </source>
</evidence>
<name>A0A378JI89_9GAMM</name>
<evidence type="ECO:0000256" key="5">
    <source>
        <dbReference type="ARBA" id="ARBA00022777"/>
    </source>
</evidence>
<dbReference type="Proteomes" id="UP000254794">
    <property type="component" value="Unassembled WGS sequence"/>
</dbReference>
<dbReference type="InterPro" id="IPR017441">
    <property type="entry name" value="Protein_kinase_ATP_BS"/>
</dbReference>
<protein>
    <recommendedName>
        <fullName evidence="1">non-specific serine/threonine protein kinase</fullName>
        <ecNumber evidence="1">2.7.11.1</ecNumber>
    </recommendedName>
</protein>
<dbReference type="RefSeq" id="WP_115330691.1">
    <property type="nucleotide sequence ID" value="NZ_CAAAHP010000001.1"/>
</dbReference>
<gene>
    <name evidence="11" type="ORF">NCTC13316_01116</name>
</gene>
<dbReference type="GO" id="GO:0005524">
    <property type="term" value="F:ATP binding"/>
    <property type="evidence" value="ECO:0007669"/>
    <property type="project" value="UniProtKB-UniRule"/>
</dbReference>
<dbReference type="InterPro" id="IPR000719">
    <property type="entry name" value="Prot_kinase_dom"/>
</dbReference>
<dbReference type="InterPro" id="IPR011009">
    <property type="entry name" value="Kinase-like_dom_sf"/>
</dbReference>
<dbReference type="SUPFAM" id="SSF56112">
    <property type="entry name" value="Protein kinase-like (PK-like)"/>
    <property type="match status" value="1"/>
</dbReference>
<feature type="binding site" evidence="9">
    <location>
        <position position="116"/>
    </location>
    <ligand>
        <name>ATP</name>
        <dbReference type="ChEBI" id="CHEBI:30616"/>
    </ligand>
</feature>
<dbReference type="AlphaFoldDB" id="A0A378JI89"/>
<evidence type="ECO:0000256" key="6">
    <source>
        <dbReference type="ARBA" id="ARBA00022840"/>
    </source>
</evidence>
<dbReference type="Pfam" id="PF00069">
    <property type="entry name" value="Pkinase"/>
    <property type="match status" value="1"/>
</dbReference>
<dbReference type="PANTHER" id="PTHR24363:SF0">
    <property type="entry name" value="SERINE_THREONINE KINASE LIKE DOMAIN CONTAINING 1"/>
    <property type="match status" value="1"/>
</dbReference>
<accession>A0A378JI89</accession>
<keyword evidence="2" id="KW-0723">Serine/threonine-protein kinase</keyword>
<dbReference type="EMBL" id="UGOD01000001">
    <property type="protein sequence ID" value="STX51026.1"/>
    <property type="molecule type" value="Genomic_DNA"/>
</dbReference>
<keyword evidence="5 11" id="KW-0418">Kinase</keyword>
<evidence type="ECO:0000256" key="3">
    <source>
        <dbReference type="ARBA" id="ARBA00022679"/>
    </source>
</evidence>
<proteinExistence type="predicted"/>
<keyword evidence="6 9" id="KW-0067">ATP-binding</keyword>
<evidence type="ECO:0000256" key="2">
    <source>
        <dbReference type="ARBA" id="ARBA00022527"/>
    </source>
</evidence>
<comment type="catalytic activity">
    <reaction evidence="8">
        <text>L-seryl-[protein] + ATP = O-phospho-L-seryl-[protein] + ADP + H(+)</text>
        <dbReference type="Rhea" id="RHEA:17989"/>
        <dbReference type="Rhea" id="RHEA-COMP:9863"/>
        <dbReference type="Rhea" id="RHEA-COMP:11604"/>
        <dbReference type="ChEBI" id="CHEBI:15378"/>
        <dbReference type="ChEBI" id="CHEBI:29999"/>
        <dbReference type="ChEBI" id="CHEBI:30616"/>
        <dbReference type="ChEBI" id="CHEBI:83421"/>
        <dbReference type="ChEBI" id="CHEBI:456216"/>
        <dbReference type="EC" id="2.7.11.1"/>
    </reaction>
</comment>
<evidence type="ECO:0000256" key="8">
    <source>
        <dbReference type="ARBA" id="ARBA00048679"/>
    </source>
</evidence>
<dbReference type="GO" id="GO:0106310">
    <property type="term" value="F:protein serine kinase activity"/>
    <property type="evidence" value="ECO:0007669"/>
    <property type="project" value="RHEA"/>
</dbReference>
<dbReference type="PANTHER" id="PTHR24363">
    <property type="entry name" value="SERINE/THREONINE PROTEIN KINASE"/>
    <property type="match status" value="1"/>
</dbReference>
<feature type="domain" description="Protein kinase" evidence="10">
    <location>
        <begin position="87"/>
        <end position="397"/>
    </location>
</feature>
<dbReference type="Gene3D" id="1.10.510.10">
    <property type="entry name" value="Transferase(Phosphotransferase) domain 1"/>
    <property type="match status" value="1"/>
</dbReference>
<dbReference type="SMART" id="SM00220">
    <property type="entry name" value="S_TKc"/>
    <property type="match status" value="1"/>
</dbReference>
<evidence type="ECO:0000259" key="10">
    <source>
        <dbReference type="PROSITE" id="PS50011"/>
    </source>
</evidence>
<dbReference type="PROSITE" id="PS00108">
    <property type="entry name" value="PROTEIN_KINASE_ST"/>
    <property type="match status" value="1"/>
</dbReference>
<dbReference type="PROSITE" id="PS00107">
    <property type="entry name" value="PROTEIN_KINASE_ATP"/>
    <property type="match status" value="1"/>
</dbReference>
<sequence>MPSSMIDEFTIPHIPLKVNLEHLSPNNKLLTNEQITRVIKDIEIIKKSAHKTLRREHFAQRFKKTALNTPYDIIVFDENYYAIYYGVQRSKHVGSGGFGYVKLVQNIKSGEWAVLKLTAVDKKHNEYLLLRKVNLALGYLERTLPIHKENYFVKSQKTRNKHGAATSSSLHQANLLMKLAEGIDLDELARSNYNLPMSKWIEIILQVSKEYKQLKDKSIIHKDLKPKNIFYSFSKNKATIIDLGGSTKKSFFALKKEKEIYTMGYVAPELLFKTHYNEATDIYALGKTFLHLLDLNGYYLAKKEVQLYYKLYKYCYYHMADDEAKDRPCIEQAIEFFKTLQYSCTNLLPKPFRKIALFSIDEYLHYLNETQNNIHEEEPISSPTLNQSLKNYAQAFTSALKLFDEVWFIDTSKGSQKNYIQLHRDLSSQKIIVGQRCFLTEDKNLHSVVSAIEEKIKTKNLNQDNKYFFITTQTEIQDLADICPIILKTEEDDGYYQKIIDAYTALDIHKEYQIIKESLAVLANQYDIVKDTLKDFEKRFSEGKLSFYYLKDTLRELSEQLPALEEKISLVPNHNNIKFFSKFKPSKSQSLQSIKQIDAQIDGWVSSYQM</sequence>
<dbReference type="InterPro" id="IPR008271">
    <property type="entry name" value="Ser/Thr_kinase_AS"/>
</dbReference>
<dbReference type="PROSITE" id="PS50011">
    <property type="entry name" value="PROTEIN_KINASE_DOM"/>
    <property type="match status" value="1"/>
</dbReference>
<evidence type="ECO:0000256" key="7">
    <source>
        <dbReference type="ARBA" id="ARBA00047899"/>
    </source>
</evidence>
<evidence type="ECO:0000313" key="12">
    <source>
        <dbReference type="Proteomes" id="UP000254794"/>
    </source>
</evidence>
<dbReference type="GO" id="GO:0004674">
    <property type="term" value="F:protein serine/threonine kinase activity"/>
    <property type="evidence" value="ECO:0007669"/>
    <property type="project" value="UniProtKB-KW"/>
</dbReference>
<reference evidence="11 12" key="1">
    <citation type="submission" date="2018-06" db="EMBL/GenBank/DDBJ databases">
        <authorList>
            <consortium name="Pathogen Informatics"/>
            <person name="Doyle S."/>
        </authorList>
    </citation>
    <scope>NUCLEOTIDE SEQUENCE [LARGE SCALE GENOMIC DNA]</scope>
    <source>
        <strain evidence="11 12">NCTC13316</strain>
    </source>
</reference>
<dbReference type="EC" id="2.7.11.1" evidence="1"/>
<keyword evidence="4 9" id="KW-0547">Nucleotide-binding</keyword>